<reference evidence="1 2" key="1">
    <citation type="submission" date="2021-12" db="EMBL/GenBank/DDBJ databases">
        <title>Genome sequencing of bacteria with rrn-lacking chromosome and rrn-plasmid.</title>
        <authorList>
            <person name="Anda M."/>
            <person name="Iwasaki W."/>
        </authorList>
    </citation>
    <scope>NUCLEOTIDE SEQUENCE [LARGE SCALE GENOMIC DNA]</scope>
    <source>
        <strain evidence="1 2">NBRC 15940</strain>
    </source>
</reference>
<name>A0AAN4VZS7_9BACT</name>
<proteinExistence type="predicted"/>
<accession>A0AAN4VZS7</accession>
<gene>
    <name evidence="1" type="ORF">PEDI_36030</name>
</gene>
<dbReference type="AlphaFoldDB" id="A0AAN4VZS7"/>
<keyword evidence="2" id="KW-1185">Reference proteome</keyword>
<organism evidence="1 2">
    <name type="scientific">Persicobacter diffluens</name>
    <dbReference type="NCBI Taxonomy" id="981"/>
    <lineage>
        <taxon>Bacteria</taxon>
        <taxon>Pseudomonadati</taxon>
        <taxon>Bacteroidota</taxon>
        <taxon>Cytophagia</taxon>
        <taxon>Cytophagales</taxon>
        <taxon>Persicobacteraceae</taxon>
        <taxon>Persicobacter</taxon>
    </lineage>
</organism>
<evidence type="ECO:0000313" key="1">
    <source>
        <dbReference type="EMBL" id="GJM63051.1"/>
    </source>
</evidence>
<sequence>MFKGAPTGCKFELLEAILDNFSTIVMLFSQNNRASLLQYLKFSLRILAFKHALRSRHEPEFFTDKLIDQKQATYCQIIMIYFL</sequence>
<comment type="caution">
    <text evidence="1">The sequence shown here is derived from an EMBL/GenBank/DDBJ whole genome shotgun (WGS) entry which is preliminary data.</text>
</comment>
<dbReference type="EMBL" id="BQKE01000002">
    <property type="protein sequence ID" value="GJM63051.1"/>
    <property type="molecule type" value="Genomic_DNA"/>
</dbReference>
<dbReference type="Proteomes" id="UP001310022">
    <property type="component" value="Unassembled WGS sequence"/>
</dbReference>
<evidence type="ECO:0000313" key="2">
    <source>
        <dbReference type="Proteomes" id="UP001310022"/>
    </source>
</evidence>
<protein>
    <submittedName>
        <fullName evidence="1">Uncharacterized protein</fullName>
    </submittedName>
</protein>